<dbReference type="PROSITE" id="PS50968">
    <property type="entry name" value="BIOTINYL_LIPOYL"/>
    <property type="match status" value="1"/>
</dbReference>
<dbReference type="PROSITE" id="PS00189">
    <property type="entry name" value="LIPOYL"/>
    <property type="match status" value="1"/>
</dbReference>
<evidence type="ECO:0000256" key="5">
    <source>
        <dbReference type="SAM" id="MobiDB-lite"/>
    </source>
</evidence>
<dbReference type="InterPro" id="IPR003016">
    <property type="entry name" value="2-oxoA_DH_lipoyl-BS"/>
</dbReference>
<dbReference type="InterPro" id="IPR000089">
    <property type="entry name" value="Biotin_lipoyl"/>
</dbReference>
<dbReference type="Gene3D" id="2.40.50.100">
    <property type="match status" value="1"/>
</dbReference>
<evidence type="ECO:0000313" key="8">
    <source>
        <dbReference type="Proteomes" id="UP000046122"/>
    </source>
</evidence>
<feature type="domain" description="Lipoyl-binding" evidence="6">
    <location>
        <begin position="46"/>
        <end position="128"/>
    </location>
</feature>
<comment type="function">
    <text evidence="3">The glycine cleavage system catalyzes the degradation of glycine. The H protein shuttles the methylamine group of glycine from the P protein to the T protein.</text>
</comment>
<dbReference type="InterPro" id="IPR017453">
    <property type="entry name" value="GCV_H_sub"/>
</dbReference>
<dbReference type="PANTHER" id="PTHR11715">
    <property type="entry name" value="GLYCINE CLEAVAGE SYSTEM H PROTEIN"/>
    <property type="match status" value="1"/>
</dbReference>
<evidence type="ECO:0000256" key="4">
    <source>
        <dbReference type="PIRSR" id="PIRSR617453-50"/>
    </source>
</evidence>
<dbReference type="SUPFAM" id="SSF51230">
    <property type="entry name" value="Single hybrid motif"/>
    <property type="match status" value="1"/>
</dbReference>
<sequence>MSAGRKSRSTSRPCPSPHTATAKDDFQMAKTYFTQDHEWLRVEGGVAIVGITDYAQEQLGDLVFVELPEIGRKLAKGDTAVVVESVKAASDVYAPVDGEITEANASLSADPSLVNSAATGDGWLWKMKLSDESQLDSLMDEAAYKAHIG</sequence>
<dbReference type="CDD" id="cd06848">
    <property type="entry name" value="GCS_H"/>
    <property type="match status" value="1"/>
</dbReference>
<dbReference type="HAMAP" id="MF_00272">
    <property type="entry name" value="GcvH"/>
    <property type="match status" value="1"/>
</dbReference>
<evidence type="ECO:0000313" key="7">
    <source>
        <dbReference type="EMBL" id="CDX58480.1"/>
    </source>
</evidence>
<dbReference type="AlphaFoldDB" id="A0A090GV12"/>
<feature type="region of interest" description="Disordered" evidence="5">
    <location>
        <begin position="1"/>
        <end position="21"/>
    </location>
</feature>
<dbReference type="GO" id="GO:0019464">
    <property type="term" value="P:glycine decarboxylation via glycine cleavage system"/>
    <property type="evidence" value="ECO:0007669"/>
    <property type="project" value="UniProtKB-UniRule"/>
</dbReference>
<dbReference type="Proteomes" id="UP000046122">
    <property type="component" value="Unassembled WGS sequence"/>
</dbReference>
<proteinExistence type="inferred from homology"/>
<dbReference type="NCBIfam" id="TIGR00527">
    <property type="entry name" value="gcvH"/>
    <property type="match status" value="1"/>
</dbReference>
<comment type="subunit">
    <text evidence="3">The glycine cleavage system is composed of four proteins: P, T, L and H.</text>
</comment>
<dbReference type="PANTHER" id="PTHR11715:SF3">
    <property type="entry name" value="GLYCINE CLEAVAGE SYSTEM H PROTEIN-RELATED"/>
    <property type="match status" value="1"/>
</dbReference>
<dbReference type="GO" id="GO:0009249">
    <property type="term" value="P:protein lipoylation"/>
    <property type="evidence" value="ECO:0007669"/>
    <property type="project" value="TreeGrafter"/>
</dbReference>
<dbReference type="GO" id="GO:0005960">
    <property type="term" value="C:glycine cleavage complex"/>
    <property type="evidence" value="ECO:0007669"/>
    <property type="project" value="InterPro"/>
</dbReference>
<organism evidence="7 8">
    <name type="scientific">Mesorhizobium plurifarium</name>
    <dbReference type="NCBI Taxonomy" id="69974"/>
    <lineage>
        <taxon>Bacteria</taxon>
        <taxon>Pseudomonadati</taxon>
        <taxon>Pseudomonadota</taxon>
        <taxon>Alphaproteobacteria</taxon>
        <taxon>Hyphomicrobiales</taxon>
        <taxon>Phyllobacteriaceae</taxon>
        <taxon>Mesorhizobium</taxon>
    </lineage>
</organism>
<dbReference type="Pfam" id="PF01597">
    <property type="entry name" value="GCV_H"/>
    <property type="match status" value="1"/>
</dbReference>
<name>A0A090GV12_MESPL</name>
<dbReference type="EMBL" id="CCNE01000023">
    <property type="protein sequence ID" value="CDX58480.1"/>
    <property type="molecule type" value="Genomic_DNA"/>
</dbReference>
<evidence type="ECO:0000259" key="6">
    <source>
        <dbReference type="PROSITE" id="PS50968"/>
    </source>
</evidence>
<accession>A0A090GV12</accession>
<comment type="similarity">
    <text evidence="1 3">Belongs to the GcvH family.</text>
</comment>
<evidence type="ECO:0000256" key="1">
    <source>
        <dbReference type="ARBA" id="ARBA00009249"/>
    </source>
</evidence>
<keyword evidence="2 3" id="KW-0450">Lipoyl</keyword>
<gene>
    <name evidence="3 7" type="primary">gcvH</name>
    <name evidence="7" type="ORF">MPL3365_30137</name>
</gene>
<dbReference type="NCBIfam" id="NF002270">
    <property type="entry name" value="PRK01202.1"/>
    <property type="match status" value="1"/>
</dbReference>
<reference evidence="7 8" key="1">
    <citation type="submission" date="2014-08" db="EMBL/GenBank/DDBJ databases">
        <authorList>
            <person name="Moulin Lionel"/>
        </authorList>
    </citation>
    <scope>NUCLEOTIDE SEQUENCE [LARGE SCALE GENOMIC DNA]</scope>
</reference>
<evidence type="ECO:0000256" key="3">
    <source>
        <dbReference type="HAMAP-Rule" id="MF_00272"/>
    </source>
</evidence>
<dbReference type="GO" id="GO:0005829">
    <property type="term" value="C:cytosol"/>
    <property type="evidence" value="ECO:0007669"/>
    <property type="project" value="TreeGrafter"/>
</dbReference>
<dbReference type="InterPro" id="IPR002930">
    <property type="entry name" value="GCV_H"/>
</dbReference>
<comment type="cofactor">
    <cofactor evidence="3">
        <name>(R)-lipoate</name>
        <dbReference type="ChEBI" id="CHEBI:83088"/>
    </cofactor>
    <text evidence="3">Binds 1 lipoyl cofactor covalently.</text>
</comment>
<dbReference type="InterPro" id="IPR033753">
    <property type="entry name" value="GCV_H/Fam206"/>
</dbReference>
<evidence type="ECO:0000256" key="2">
    <source>
        <dbReference type="ARBA" id="ARBA00022823"/>
    </source>
</evidence>
<dbReference type="InterPro" id="IPR011053">
    <property type="entry name" value="Single_hybrid_motif"/>
</dbReference>
<protein>
    <recommendedName>
        <fullName evidence="3">Glycine cleavage system H protein</fullName>
    </recommendedName>
</protein>
<feature type="modified residue" description="N6-lipoyllysine" evidence="3 4">
    <location>
        <position position="87"/>
    </location>
</feature>